<keyword evidence="2" id="KW-0472">Membrane</keyword>
<evidence type="ECO:0000313" key="5">
    <source>
        <dbReference type="Proteomes" id="UP000253817"/>
    </source>
</evidence>
<dbReference type="Gene3D" id="3.30.700.10">
    <property type="entry name" value="Glycoprotein, Type 4 Pilin"/>
    <property type="match status" value="1"/>
</dbReference>
<protein>
    <recommendedName>
        <fullName evidence="7">Prepilin-type N-terminal cleavage/methylation domain-containing protein</fullName>
    </recommendedName>
</protein>
<evidence type="ECO:0008006" key="7">
    <source>
        <dbReference type="Google" id="ProtNLM"/>
    </source>
</evidence>
<organism evidence="4 6">
    <name type="scientific">Eggerthella sinensis</name>
    <dbReference type="NCBI Taxonomy" id="242230"/>
    <lineage>
        <taxon>Bacteria</taxon>
        <taxon>Bacillati</taxon>
        <taxon>Actinomycetota</taxon>
        <taxon>Coriobacteriia</taxon>
        <taxon>Eggerthellales</taxon>
        <taxon>Eggerthellaceae</taxon>
        <taxon>Eggerthella</taxon>
    </lineage>
</organism>
<sequence>MIDRVKHNAGFTLAELLLSIAIIMVLAAIAIPSIITAQNNMRMVELNNAAQSIANAAQTQMTAMKVSGTWLALVEDADGKVQYPTSSTSTDTYYMVADSSGALKGARDNGVVPGLSIDDTVRRGDFVIVFKASTASVVEVFYADGKTGFFGEAPESTNAAQSYYAGGSGNTAQAARMANGPMIGYYQGTPAGATDAVALENPVIWVDERGRLCVQDPNLSTNADAKTTTEIVVSLPGGASLTLSGLDGSARSYAISSGENTALFSNSSEKTHIYDLFAREGSTEANTYVIDLNDLKSMLKDSDFEAVLDELSTSKQTLDVHVEVAPANVTTFTVTAKADARIEWPEKVATLTVLVTNPALDAKNNGGKSSASHISGTYVDPQTKLITDSGDSPVTGLSMKQQEKVFELAEAGIETSPVLQAENIESSRQSYSGGWVKLADAVSQADPDEHVNVYAQVTAGSYTSDKEAGVDVSSMRNPGTVEHDLLWSNGGIFMPSGASHAYQVYEIWINGERAGYLRQGEWVWEETDLGSQFSPCVDPITSNSTEVKINLSKLYENVPQDADGYEVYVRTTPNADEVRQYFADNMSRIKDYFVGKSRTTGMRGVNLGAPIRQPFENEFGASSTVGLYNITSSAPTDTYASESVLSSGSSYFGNDDIRIYYSATTAIAWKDGAANDSVYTEAPSAQLWGFKKSDQYKNSLPGAYVTNPRSSGVPYALTSTTSADFELSTARDGLFYRILDYRDENGNRIDGLGLQYVTYSVQSNGKYASIADGPSKVGSSFSGWDVGTDSTWQSDPFKVASDGKVVADYESKLKYGMVKLTASYAALGLMYLEFDTAGALSGYYGYLSSGNGSAVTKDLTSTQVVDSWGYYVVVPEGRSAPTALKDSVGLTGEKVTIKLNDANYDAYRLASGSNAQKQATQKVSYAATSNGTTQTGTFSINLNFAAAIALGDGNAQTETTTNVNGEAMPAWNVRHADQFVGALQGSSQSESEKIVRKYVSDSFHQTCDIDMAQRSVNNGVFSNDGEGSVFRGIYDGGDYSIWNAHVNSINSKRVQIAGESTSTRGSSVLFPRVAGTLSDEGTVEKACLKNIHMHEDLSGYPESSYAWIWDYDDSFTNIGLLAGSVSQSVLSNCSVEGIASNDVPVASIGIVQKSANISGWGILVGRAQDSELTGLKANSIKLTSSGNNESASWGTDVCFGSIVGYALNTNIEKSEAIDVTIGTKTQAYHAYQGRIMGAGGLVGYLDGSSGLDGCLVTNVKLQGPANQVDEKNKLIAGALAGRENTTGEIKNSTYKNVILVRDVLPDIVLGASISIPENVASPDPAPDPSGEDVAEDESSANSEVQEEVPAPENANPDQIPVAPAGKTETEVKDEGQEGENDTGSSS</sequence>
<dbReference type="RefSeq" id="WP_114545138.1">
    <property type="nucleotide sequence ID" value="NZ_PPTT01000003.1"/>
</dbReference>
<dbReference type="EMBL" id="PPTT01000003">
    <property type="protein sequence ID" value="RDB71110.1"/>
    <property type="molecule type" value="Genomic_DNA"/>
</dbReference>
<feature type="compositionally biased region" description="Acidic residues" evidence="1">
    <location>
        <begin position="1329"/>
        <end position="1338"/>
    </location>
</feature>
<evidence type="ECO:0000256" key="1">
    <source>
        <dbReference type="SAM" id="MobiDB-lite"/>
    </source>
</evidence>
<reference evidence="3 5" key="1">
    <citation type="journal article" date="2018" name="Elife">
        <title>Discovery and characterization of a prevalent human gut bacterial enzyme sufficient for the inactivation of a family of plant toxins.</title>
        <authorList>
            <person name="Koppel N."/>
            <person name="Bisanz J.E."/>
            <person name="Pandelia M.E."/>
            <person name="Turnbaugh P.J."/>
            <person name="Balskus E.P."/>
        </authorList>
    </citation>
    <scope>NUCLEOTIDE SEQUENCE [LARGE SCALE GENOMIC DNA]</scope>
    <source>
        <strain evidence="3 5">DSM 16107</strain>
    </source>
</reference>
<keyword evidence="5" id="KW-1185">Reference proteome</keyword>
<dbReference type="SUPFAM" id="SSF54523">
    <property type="entry name" value="Pili subunits"/>
    <property type="match status" value="1"/>
</dbReference>
<dbReference type="OrthoDB" id="3171389at2"/>
<name>A0A3N0J263_9ACTN</name>
<reference evidence="6" key="2">
    <citation type="submission" date="2018-05" db="EMBL/GenBank/DDBJ databases">
        <title>Genome Sequencing of selected type strains of the family Eggerthellaceae.</title>
        <authorList>
            <person name="Danylec N."/>
            <person name="Stoll D.A."/>
            <person name="Doetsch A."/>
            <person name="Huch M."/>
        </authorList>
    </citation>
    <scope>NUCLEOTIDE SEQUENCE [LARGE SCALE GENOMIC DNA]</scope>
    <source>
        <strain evidence="6">DSM 16107</strain>
    </source>
</reference>
<proteinExistence type="predicted"/>
<feature type="region of interest" description="Disordered" evidence="1">
    <location>
        <begin position="1316"/>
        <end position="1386"/>
    </location>
</feature>
<gene>
    <name evidence="3" type="ORF">C1876_02425</name>
    <name evidence="4" type="ORF">DMP09_01035</name>
</gene>
<keyword evidence="2" id="KW-1133">Transmembrane helix</keyword>
<dbReference type="InterPro" id="IPR045584">
    <property type="entry name" value="Pilin-like"/>
</dbReference>
<dbReference type="Proteomes" id="UP000253817">
    <property type="component" value="Unassembled WGS sequence"/>
</dbReference>
<dbReference type="Pfam" id="PF07963">
    <property type="entry name" value="N_methyl"/>
    <property type="match status" value="1"/>
</dbReference>
<reference evidence="4" key="3">
    <citation type="journal article" date="2019" name="Microbiol. Resour. Announc.">
        <title>Draft Genome Sequences of Type Strains of Gordonibacter faecihominis, Paraeggerthella hongkongensis, Parvibacter caecicola,Slackia equolifaciens, Slackia faecicanis, and Slackia isoflavoniconvertens.</title>
        <authorList>
            <person name="Danylec N."/>
            <person name="Stoll D.A."/>
            <person name="Dotsch A."/>
            <person name="Huch M."/>
        </authorList>
    </citation>
    <scope>NUCLEOTIDE SEQUENCE</scope>
    <source>
        <strain evidence="4">DSM 16107</strain>
    </source>
</reference>
<accession>A0A3N0J263</accession>
<keyword evidence="2" id="KW-0812">Transmembrane</keyword>
<comment type="caution">
    <text evidence="4">The sequence shown here is derived from an EMBL/GenBank/DDBJ whole genome shotgun (WGS) entry which is preliminary data.</text>
</comment>
<evidence type="ECO:0000313" key="6">
    <source>
        <dbReference type="Proteomes" id="UP000270112"/>
    </source>
</evidence>
<evidence type="ECO:0000313" key="4">
    <source>
        <dbReference type="EMBL" id="RNM43275.1"/>
    </source>
</evidence>
<dbReference type="EMBL" id="QICC01000002">
    <property type="protein sequence ID" value="RNM43275.1"/>
    <property type="molecule type" value="Genomic_DNA"/>
</dbReference>
<evidence type="ECO:0000256" key="2">
    <source>
        <dbReference type="SAM" id="Phobius"/>
    </source>
</evidence>
<dbReference type="InterPro" id="IPR012902">
    <property type="entry name" value="N_methyl_site"/>
</dbReference>
<dbReference type="Proteomes" id="UP000270112">
    <property type="component" value="Unassembled WGS sequence"/>
</dbReference>
<feature type="transmembrane region" description="Helical" evidence="2">
    <location>
        <begin position="12"/>
        <end position="35"/>
    </location>
</feature>
<evidence type="ECO:0000313" key="3">
    <source>
        <dbReference type="EMBL" id="RDB71110.1"/>
    </source>
</evidence>